<dbReference type="RefSeq" id="WP_187732809.1">
    <property type="nucleotide sequence ID" value="NZ_CP060784.1"/>
</dbReference>
<sequence length="384" mass="42276">MRLPGLSVAPVVRAIEVKGNDLWVDSLSALDTKRIFYARAWRVSTGPATGLIDAPYYRARYEKLVLDTSTGLAQADGLTLTPTMSTPEFALRKAQSVPRMVVQIPQLRLAGLDYGLLAREGNLVAGLLELRNPRFQVTSNANYPQPARPSSVTPEQLQKLPFRLNVALARIVNFNFRSAEIVKGGSVPGIFTLTRFNASITHLTNVPAVAAAHPSIGRVSGWLQDKCLVEGVFRFNLRDPQGGHSFTGSFGPAPFAILNSVSEPAAFIRFDKGRVERILCKVQFTKQGANGTLWARYSDLKVSLLKKKPGPDKKNLLTRAGSLLTNTFIVRDNNPRKPSQRLEPGPVQIDRDLRYSVFRVWRVAVVDGMLSSFGVPEVIADKVE</sequence>
<dbReference type="EMBL" id="CP060784">
    <property type="protein sequence ID" value="QNP52556.1"/>
    <property type="molecule type" value="Genomic_DNA"/>
</dbReference>
<dbReference type="Proteomes" id="UP000516093">
    <property type="component" value="Chromosome"/>
</dbReference>
<gene>
    <name evidence="1" type="ORF">H9L05_01915</name>
</gene>
<protein>
    <recommendedName>
        <fullName evidence="3">DUF748 domain-containing protein</fullName>
    </recommendedName>
</protein>
<evidence type="ECO:0000313" key="1">
    <source>
        <dbReference type="EMBL" id="QNP52556.1"/>
    </source>
</evidence>
<dbReference type="KEGG" id="hqi:H9L05_01915"/>
<evidence type="ECO:0008006" key="3">
    <source>
        <dbReference type="Google" id="ProtNLM"/>
    </source>
</evidence>
<dbReference type="AlphaFoldDB" id="A0A7H0GW90"/>
<accession>A0A7H0GW90</accession>
<organism evidence="1 2">
    <name type="scientific">Hymenobacter qilianensis</name>
    <dbReference type="NCBI Taxonomy" id="1385715"/>
    <lineage>
        <taxon>Bacteria</taxon>
        <taxon>Pseudomonadati</taxon>
        <taxon>Bacteroidota</taxon>
        <taxon>Cytophagia</taxon>
        <taxon>Cytophagales</taxon>
        <taxon>Hymenobacteraceae</taxon>
        <taxon>Hymenobacter</taxon>
    </lineage>
</organism>
<keyword evidence="2" id="KW-1185">Reference proteome</keyword>
<reference evidence="1 2" key="1">
    <citation type="submission" date="2020-08" db="EMBL/GenBank/DDBJ databases">
        <title>Genome sequence of Hymenobacter qilianensis JCM 19763T.</title>
        <authorList>
            <person name="Hyun D.-W."/>
            <person name="Bae J.-W."/>
        </authorList>
    </citation>
    <scope>NUCLEOTIDE SEQUENCE [LARGE SCALE GENOMIC DNA]</scope>
    <source>
        <strain evidence="1 2">JCM 19763</strain>
    </source>
</reference>
<name>A0A7H0GW90_9BACT</name>
<proteinExistence type="predicted"/>
<evidence type="ECO:0000313" key="2">
    <source>
        <dbReference type="Proteomes" id="UP000516093"/>
    </source>
</evidence>